<dbReference type="EMBL" id="KZ857397">
    <property type="protein sequence ID" value="RDX50793.1"/>
    <property type="molecule type" value="Genomic_DNA"/>
</dbReference>
<keyword evidence="2" id="KW-1185">Reference proteome</keyword>
<accession>A0A371DE56</accession>
<reference evidence="1 2" key="1">
    <citation type="journal article" date="2018" name="Biotechnol. Biofuels">
        <title>Integrative visual omics of the white-rot fungus Polyporus brumalis exposes the biotechnological potential of its oxidative enzymes for delignifying raw plant biomass.</title>
        <authorList>
            <person name="Miyauchi S."/>
            <person name="Rancon A."/>
            <person name="Drula E."/>
            <person name="Hage H."/>
            <person name="Chaduli D."/>
            <person name="Favel A."/>
            <person name="Grisel S."/>
            <person name="Henrissat B."/>
            <person name="Herpoel-Gimbert I."/>
            <person name="Ruiz-Duenas F.J."/>
            <person name="Chevret D."/>
            <person name="Hainaut M."/>
            <person name="Lin J."/>
            <person name="Wang M."/>
            <person name="Pangilinan J."/>
            <person name="Lipzen A."/>
            <person name="Lesage-Meessen L."/>
            <person name="Navarro D."/>
            <person name="Riley R."/>
            <person name="Grigoriev I.V."/>
            <person name="Zhou S."/>
            <person name="Raouche S."/>
            <person name="Rosso M.N."/>
        </authorList>
    </citation>
    <scope>NUCLEOTIDE SEQUENCE [LARGE SCALE GENOMIC DNA]</scope>
    <source>
        <strain evidence="1 2">BRFM 1820</strain>
    </source>
</reference>
<evidence type="ECO:0000313" key="1">
    <source>
        <dbReference type="EMBL" id="RDX50793.1"/>
    </source>
</evidence>
<proteinExistence type="predicted"/>
<organism evidence="1 2">
    <name type="scientific">Lentinus brumalis</name>
    <dbReference type="NCBI Taxonomy" id="2498619"/>
    <lineage>
        <taxon>Eukaryota</taxon>
        <taxon>Fungi</taxon>
        <taxon>Dikarya</taxon>
        <taxon>Basidiomycota</taxon>
        <taxon>Agaricomycotina</taxon>
        <taxon>Agaricomycetes</taxon>
        <taxon>Polyporales</taxon>
        <taxon>Polyporaceae</taxon>
        <taxon>Lentinus</taxon>
    </lineage>
</organism>
<gene>
    <name evidence="1" type="ORF">OH76DRAFT_1471216</name>
</gene>
<protein>
    <submittedName>
        <fullName evidence="1">Uncharacterized protein</fullName>
    </submittedName>
</protein>
<sequence>MSHARVVLEVGNHGATAEASGLGATSELRPAPPSGVVPYQVKTVHGLTEPFTLSGITQQGGPFSPLKSTLTTSMVNHWLHDSLANDDRLYFMSRQGKLGKPHTPDDRLRLHTQMVEAMDDSILLMPSLKAVYTSALHADRFQAAYGWETNWSKSLLYATQAGELPTTIAMPSVDPADPDSETVTHYPVAVTTDFFDFLRVQINDPAAQSDKIRRMIQDFAFPNLPTRLPLTALRRILSQCLISRIRPYLSYQPLTRMSSEELDCLLAQRVHEYLGFPFRFNHHILYAPFAHLGFDFRSIARLNDAAAVQGMLRDLNHHVPAFRIMARITLADWTCMLNDCQSPLEGTVARSFARSKRTLPAAWITALDVLRELGLAVRLTDQSHLFTGDVALRHLVRGLPPPPTTPDSLVITNLERAGITHLRQVASWSYSRPGPGCASQGARLVPHPNLGDILRRYSAGRDWPMVARWLEQLTLEDLTKAAAGILRGSKSRDGDHLGRHAHHDARWMLALPRKVRQDAAEWLILAAASLSSTPPLPSDEFANIIASDASAVDRSWPFCEASKHVTFATASTTSALLMSISPMDRCASSLHGEILGLISATLLHLHSPQQSPSPPTLFTDHLNSVRFVDNHLTLRSDHYKPPSFTPALSLYTWLFDLLARSPTPPVISYTPAHTSSTSLPARANSFVDRLASSPDAHSLQNSPLSIPLPTFTLPDYSLHSPTHGYIESGLPAFLSSRASALLASRHDIRPNLSLFRALYDAHAPPLHPYTRASSAYSAAVQLYSRSSQLDTAFTRYSRCGDCSPWCHAGCDAVETAHHVFVVCPVFDRFRQSALRDVIRDTSEQLTTAKTTPNLTEVVLRVTSALFSDSSEVWPQYTSRYYLGTMPPLQSIIRFPDTLDGRRLLTRVVQAWHLASIRLASRIWGEYKRRTSSRQPYTSPTFDVPRHLTYLLAQ</sequence>
<name>A0A371DE56_9APHY</name>
<evidence type="ECO:0000313" key="2">
    <source>
        <dbReference type="Proteomes" id="UP000256964"/>
    </source>
</evidence>
<dbReference type="AlphaFoldDB" id="A0A371DE56"/>
<dbReference type="Proteomes" id="UP000256964">
    <property type="component" value="Unassembled WGS sequence"/>
</dbReference>
<dbReference type="OrthoDB" id="2755014at2759"/>